<gene>
    <name evidence="1" type="ORF">PSUM_03525</name>
</gene>
<organism evidence="1 2">
    <name type="scientific">Pseudomonas umsongensis</name>
    <dbReference type="NCBI Taxonomy" id="198618"/>
    <lineage>
        <taxon>Bacteria</taxon>
        <taxon>Pseudomonadati</taxon>
        <taxon>Pseudomonadota</taxon>
        <taxon>Gammaproteobacteria</taxon>
        <taxon>Pseudomonadales</taxon>
        <taxon>Pseudomonadaceae</taxon>
        <taxon>Pseudomonas</taxon>
    </lineage>
</organism>
<accession>A0ABX4E008</accession>
<evidence type="ECO:0008006" key="3">
    <source>
        <dbReference type="Google" id="ProtNLM"/>
    </source>
</evidence>
<dbReference type="PROSITE" id="PS51257">
    <property type="entry name" value="PROKAR_LIPOPROTEIN"/>
    <property type="match status" value="1"/>
</dbReference>
<name>A0ABX4E008_9PSED</name>
<dbReference type="EMBL" id="NIWU01000001">
    <property type="protein sequence ID" value="OXR34973.1"/>
    <property type="molecule type" value="Genomic_DNA"/>
</dbReference>
<dbReference type="SUPFAM" id="SSF53474">
    <property type="entry name" value="alpha/beta-Hydrolases"/>
    <property type="match status" value="1"/>
</dbReference>
<evidence type="ECO:0000313" key="1">
    <source>
        <dbReference type="EMBL" id="OXR34973.1"/>
    </source>
</evidence>
<proteinExistence type="predicted"/>
<dbReference type="Proteomes" id="UP000215455">
    <property type="component" value="Unassembled WGS sequence"/>
</dbReference>
<keyword evidence="2" id="KW-1185">Reference proteome</keyword>
<dbReference type="Gene3D" id="3.40.50.1820">
    <property type="entry name" value="alpha/beta hydrolase"/>
    <property type="match status" value="1"/>
</dbReference>
<evidence type="ECO:0000313" key="2">
    <source>
        <dbReference type="Proteomes" id="UP000215455"/>
    </source>
</evidence>
<reference evidence="1 2" key="1">
    <citation type="submission" date="2017-06" db="EMBL/GenBank/DDBJ databases">
        <authorList>
            <person name="Furmanczyk E.M."/>
        </authorList>
    </citation>
    <scope>NUCLEOTIDE SEQUENCE [LARGE SCALE GENOMIC DNA]</scope>
    <source>
        <strain evidence="1 2">DSM 16611</strain>
    </source>
</reference>
<sequence>MPIKAIHLTDDVQLVQLVEVLGHCQPLLAACSTTLRIFPVTTTAGDAPPFRAEDSERCNEILRAIGLHYSLVVPYFVWPTPLNASSLETALSKFLLANLIDWKKLAVIEKANTLDAAFSMAAIPEQSRRRTLYPNDSPALTTFTLGTPTNEAIIFVLPCGMPPMFFNSWMKGLSQNHFVIMFESPYLFGDWRSLAEPAGEITTEIGHVQSIMLGYNLNRAHLIGICGGAPTAIAAAAVCTNSIASILILHGDLNFGPETPRTPFQRQFQSLLSEASTSLKRAAEVHSLFMDPAMLFSVPPELAPFILYPYADVGLFHRYAKINFALMAYDAMAAARQLELPMLIVTNGKDRMTHPGASLMLHRLVNGSRLQESEARSHHDALLINTDILAAITTFVGEAR</sequence>
<comment type="caution">
    <text evidence="1">The sequence shown here is derived from an EMBL/GenBank/DDBJ whole genome shotgun (WGS) entry which is preliminary data.</text>
</comment>
<protein>
    <recommendedName>
        <fullName evidence="3">Pimeloyl-ACP methyl ester carboxylesterase</fullName>
    </recommendedName>
</protein>
<dbReference type="InterPro" id="IPR029058">
    <property type="entry name" value="AB_hydrolase_fold"/>
</dbReference>
<dbReference type="RefSeq" id="WP_020800797.1">
    <property type="nucleotide sequence ID" value="NZ_CP044409.1"/>
</dbReference>